<gene>
    <name evidence="3" type="ORF">RHSP_47477</name>
</gene>
<evidence type="ECO:0000313" key="3">
    <source>
        <dbReference type="EMBL" id="ENN87796.1"/>
    </source>
</evidence>
<evidence type="ECO:0000259" key="1">
    <source>
        <dbReference type="Pfam" id="PF01408"/>
    </source>
</evidence>
<dbReference type="AlphaFoldDB" id="N6V3W4"/>
<dbReference type="InterPro" id="IPR051450">
    <property type="entry name" value="Gfo/Idh/MocA_Oxidoreductases"/>
</dbReference>
<dbReference type="Pfam" id="PF01408">
    <property type="entry name" value="GFO_IDH_MocA"/>
    <property type="match status" value="1"/>
</dbReference>
<dbReference type="InterPro" id="IPR000683">
    <property type="entry name" value="Gfo/Idh/MocA-like_OxRdtase_N"/>
</dbReference>
<comment type="caution">
    <text evidence="3">The sequence shown here is derived from an EMBL/GenBank/DDBJ whole genome shotgun (WGS) entry which is preliminary data.</text>
</comment>
<dbReference type="PANTHER" id="PTHR43377">
    <property type="entry name" value="BILIVERDIN REDUCTASE A"/>
    <property type="match status" value="1"/>
</dbReference>
<sequence>MVPADPGTKRSDQDGDARLADLHRPVRHQLERCAGGADAGHPADPHPLCLVFASTHSRHYLRSSQVNPEQADINMVNKPVRVLVAGLGNMGRSHALAYHRNPGFEIVGLVNRTAPTLDPALHIYEIRPDFAKALAELKPDLCSICTYTESHADYAVMALEAGCDVFIEKPLAGTMEDAQRIVAAAKKAGRKLVIGYILRHHPSWVRLIEEARKLGGPYVFRMNLNQQSSGPTWETHKSLMRTTSPIVDCGVHYVDVMCQITDAKPVEVRGMGLRLSQEIKPDMYNYGHLQVIYDDGSVGWYEAGWGPMISETAFFVKDVMSPNGAVSIVVDPNTKSDDVDAHTKTSTIRVHRADIDKATGRLAYPDEIINMTGEPGHQELCEAEQAFMLKAIREDLDLTRHMDDALNSLRICLAADESVRTGKPVYL</sequence>
<name>N6V3W4_9HYPH</name>
<reference evidence="3 4" key="1">
    <citation type="journal article" date="2012" name="BMC Genomics">
        <title>Genomic basis of broad host range and environmental adaptability of Rhizobium tropici CIAT 899 and Rhizobium sp. PRF 81 which are used in inoculants for common bean (Phaseolus vulgaris L.).</title>
        <authorList>
            <person name="Ormeno-Orrillo E."/>
            <person name="Menna P."/>
            <person name="Almeida L.G."/>
            <person name="Ollero F.J."/>
            <person name="Nicolas M.F."/>
            <person name="Pains Rodrigues E."/>
            <person name="Shigueyoshi Nakatani A."/>
            <person name="Silva Batista J.S."/>
            <person name="Oliveira Chueire L.M."/>
            <person name="Souza R.C."/>
            <person name="Ribeiro Vasconcelos A.T."/>
            <person name="Megias M."/>
            <person name="Hungria M."/>
            <person name="Martinez-Romero E."/>
        </authorList>
    </citation>
    <scope>NUCLEOTIDE SEQUENCE [LARGE SCALE GENOMIC DNA]</scope>
    <source>
        <strain evidence="3 4">PRF 81</strain>
    </source>
</reference>
<dbReference type="PANTHER" id="PTHR43377:SF1">
    <property type="entry name" value="BILIVERDIN REDUCTASE A"/>
    <property type="match status" value="1"/>
</dbReference>
<accession>N6V3W4</accession>
<organism evidence="3 4">
    <name type="scientific">Rhizobium freirei PRF 81</name>
    <dbReference type="NCBI Taxonomy" id="363754"/>
    <lineage>
        <taxon>Bacteria</taxon>
        <taxon>Pseudomonadati</taxon>
        <taxon>Pseudomonadota</taxon>
        <taxon>Alphaproteobacteria</taxon>
        <taxon>Hyphomicrobiales</taxon>
        <taxon>Rhizobiaceae</taxon>
        <taxon>Rhizobium/Agrobacterium group</taxon>
        <taxon>Rhizobium</taxon>
    </lineage>
</organism>
<dbReference type="SUPFAM" id="SSF55347">
    <property type="entry name" value="Glyceraldehyde-3-phosphate dehydrogenase-like, C-terminal domain"/>
    <property type="match status" value="1"/>
</dbReference>
<dbReference type="Gene3D" id="3.30.360.10">
    <property type="entry name" value="Dihydrodipicolinate Reductase, domain 2"/>
    <property type="match status" value="1"/>
</dbReference>
<evidence type="ECO:0000259" key="2">
    <source>
        <dbReference type="Pfam" id="PF22725"/>
    </source>
</evidence>
<keyword evidence="4" id="KW-1185">Reference proteome</keyword>
<dbReference type="GO" id="GO:0000166">
    <property type="term" value="F:nucleotide binding"/>
    <property type="evidence" value="ECO:0007669"/>
    <property type="project" value="InterPro"/>
</dbReference>
<feature type="domain" description="GFO/IDH/MocA-like oxidoreductase" evidence="2">
    <location>
        <begin position="210"/>
        <end position="305"/>
    </location>
</feature>
<dbReference type="EMBL" id="AQHN01000055">
    <property type="protein sequence ID" value="ENN87796.1"/>
    <property type="molecule type" value="Genomic_DNA"/>
</dbReference>
<evidence type="ECO:0000313" key="4">
    <source>
        <dbReference type="Proteomes" id="UP000012429"/>
    </source>
</evidence>
<proteinExistence type="predicted"/>
<dbReference type="PATRIC" id="fig|363754.4.peg.2234"/>
<feature type="domain" description="Gfo/Idh/MocA-like oxidoreductase N-terminal" evidence="1">
    <location>
        <begin position="80"/>
        <end position="196"/>
    </location>
</feature>
<dbReference type="Gene3D" id="3.40.50.720">
    <property type="entry name" value="NAD(P)-binding Rossmann-like Domain"/>
    <property type="match status" value="1"/>
</dbReference>
<dbReference type="InterPro" id="IPR036291">
    <property type="entry name" value="NAD(P)-bd_dom_sf"/>
</dbReference>
<protein>
    <submittedName>
        <fullName evidence="3">Oxidoreductase domain protein</fullName>
    </submittedName>
</protein>
<dbReference type="Proteomes" id="UP000012429">
    <property type="component" value="Unassembled WGS sequence"/>
</dbReference>
<dbReference type="Pfam" id="PF22725">
    <property type="entry name" value="GFO_IDH_MocA_C3"/>
    <property type="match status" value="1"/>
</dbReference>
<dbReference type="STRING" id="363754.RHSP_47477"/>
<dbReference type="InterPro" id="IPR055170">
    <property type="entry name" value="GFO_IDH_MocA-like_dom"/>
</dbReference>
<dbReference type="SUPFAM" id="SSF51735">
    <property type="entry name" value="NAD(P)-binding Rossmann-fold domains"/>
    <property type="match status" value="1"/>
</dbReference>